<protein>
    <submittedName>
        <fullName evidence="2">Uncharacterized protein</fullName>
    </submittedName>
</protein>
<keyword evidence="1" id="KW-0472">Membrane</keyword>
<keyword evidence="3" id="KW-1185">Reference proteome</keyword>
<reference evidence="2 3" key="1">
    <citation type="submission" date="2015-07" db="EMBL/GenBank/DDBJ databases">
        <authorList>
            <person name="Kim K.M."/>
        </authorList>
    </citation>
    <scope>NUCLEOTIDE SEQUENCE [LARGE SCALE GENOMIC DNA]</scope>
    <source>
        <strain evidence="2 3">KCTC 12363</strain>
    </source>
</reference>
<dbReference type="KEGG" id="camu:CA2015_1161"/>
<keyword evidence="1" id="KW-0812">Transmembrane</keyword>
<organism evidence="2 3">
    <name type="scientific">Cyclobacterium amurskyense</name>
    <dbReference type="NCBI Taxonomy" id="320787"/>
    <lineage>
        <taxon>Bacteria</taxon>
        <taxon>Pseudomonadati</taxon>
        <taxon>Bacteroidota</taxon>
        <taxon>Cytophagia</taxon>
        <taxon>Cytophagales</taxon>
        <taxon>Cyclobacteriaceae</taxon>
        <taxon>Cyclobacterium</taxon>
    </lineage>
</organism>
<name>A0A0H4PBW5_9BACT</name>
<evidence type="ECO:0000313" key="3">
    <source>
        <dbReference type="Proteomes" id="UP000036520"/>
    </source>
</evidence>
<dbReference type="Proteomes" id="UP000036520">
    <property type="component" value="Chromosome"/>
</dbReference>
<dbReference type="EMBL" id="CP012040">
    <property type="protein sequence ID" value="AKP50610.1"/>
    <property type="molecule type" value="Genomic_DNA"/>
</dbReference>
<gene>
    <name evidence="2" type="ORF">CA2015_1161</name>
</gene>
<dbReference type="OrthoDB" id="964016at2"/>
<proteinExistence type="predicted"/>
<evidence type="ECO:0000256" key="1">
    <source>
        <dbReference type="SAM" id="Phobius"/>
    </source>
</evidence>
<dbReference type="AlphaFoldDB" id="A0A0H4PBW5"/>
<feature type="transmembrane region" description="Helical" evidence="1">
    <location>
        <begin position="47"/>
        <end position="69"/>
    </location>
</feature>
<keyword evidence="1" id="KW-1133">Transmembrane helix</keyword>
<dbReference type="STRING" id="320787.CA2015_1161"/>
<dbReference type="RefSeq" id="WP_048641038.1">
    <property type="nucleotide sequence ID" value="NZ_CP012040.1"/>
</dbReference>
<evidence type="ECO:0000313" key="2">
    <source>
        <dbReference type="EMBL" id="AKP50610.1"/>
    </source>
</evidence>
<accession>A0A0H4PBW5</accession>
<sequence length="93" mass="10680">MEAWKNKIMNSLEGMEDAQPPKDSLLAIKKKLADQRRNKSAKNPSQWMAVAAVMLLLVCANVFVLNNYFAYQETAEQVESTYTELITDYNIYE</sequence>